<dbReference type="STRING" id="644352.J3NN26"/>
<dbReference type="Gene3D" id="2.130.10.10">
    <property type="entry name" value="YVTN repeat-like/Quinoprotein amine dehydrogenase"/>
    <property type="match status" value="1"/>
</dbReference>
<dbReference type="PROSITE" id="PS50294">
    <property type="entry name" value="WD_REPEATS_REGION"/>
    <property type="match status" value="2"/>
</dbReference>
<dbReference type="PROSITE" id="PS00678">
    <property type="entry name" value="WD_REPEATS_1"/>
    <property type="match status" value="2"/>
</dbReference>
<reference evidence="5" key="3">
    <citation type="submission" date="2010-09" db="EMBL/GenBank/DDBJ databases">
        <title>Annotation of Gaeumannomyces graminis var. tritici R3-111a-1.</title>
        <authorList>
            <consortium name="The Broad Institute Genome Sequencing Platform"/>
            <person name="Ma L.-J."/>
            <person name="Dead R."/>
            <person name="Young S.K."/>
            <person name="Zeng Q."/>
            <person name="Gargeya S."/>
            <person name="Fitzgerald M."/>
            <person name="Haas B."/>
            <person name="Abouelleil A."/>
            <person name="Alvarado L."/>
            <person name="Arachchi H.M."/>
            <person name="Berlin A."/>
            <person name="Brown A."/>
            <person name="Chapman S.B."/>
            <person name="Chen Z."/>
            <person name="Dunbar C."/>
            <person name="Freedman E."/>
            <person name="Gearin G."/>
            <person name="Gellesch M."/>
            <person name="Goldberg J."/>
            <person name="Griggs A."/>
            <person name="Gujja S."/>
            <person name="Heiman D."/>
            <person name="Howarth C."/>
            <person name="Larson L."/>
            <person name="Lui A."/>
            <person name="MacDonald P.J.P."/>
            <person name="Mehta T."/>
            <person name="Montmayeur A."/>
            <person name="Murphy C."/>
            <person name="Neiman D."/>
            <person name="Pearson M."/>
            <person name="Priest M."/>
            <person name="Roberts A."/>
            <person name="Saif S."/>
            <person name="Shea T."/>
            <person name="Shenoy N."/>
            <person name="Sisk P."/>
            <person name="Stolte C."/>
            <person name="Sykes S."/>
            <person name="Yandava C."/>
            <person name="Wortman J."/>
            <person name="Nusbaum C."/>
            <person name="Birren B."/>
        </authorList>
    </citation>
    <scope>NUCLEOTIDE SEQUENCE</scope>
    <source>
        <strain evidence="5">R3-111a-1</strain>
    </source>
</reference>
<accession>J3NN26</accession>
<dbReference type="Proteomes" id="UP000006039">
    <property type="component" value="Unassembled WGS sequence"/>
</dbReference>
<reference evidence="6" key="4">
    <citation type="journal article" date="2015" name="G3 (Bethesda)">
        <title>Genome sequences of three phytopathogenic species of the Magnaporthaceae family of fungi.</title>
        <authorList>
            <person name="Okagaki L.H."/>
            <person name="Nunes C.C."/>
            <person name="Sailsbery J."/>
            <person name="Clay B."/>
            <person name="Brown D."/>
            <person name="John T."/>
            <person name="Oh Y."/>
            <person name="Young N."/>
            <person name="Fitzgerald M."/>
            <person name="Haas B.J."/>
            <person name="Zeng Q."/>
            <person name="Young S."/>
            <person name="Adiconis X."/>
            <person name="Fan L."/>
            <person name="Levin J.Z."/>
            <person name="Mitchell T.K."/>
            <person name="Okubara P.A."/>
            <person name="Farman M.L."/>
            <person name="Kohn L.M."/>
            <person name="Birren B."/>
            <person name="Ma L.-J."/>
            <person name="Dean R.A."/>
        </authorList>
    </citation>
    <scope>NUCLEOTIDE SEQUENCE</scope>
    <source>
        <strain evidence="6">R3-111a-1</strain>
    </source>
</reference>
<dbReference type="PANTHER" id="PTHR22838:SF0">
    <property type="entry name" value="WD REPEAT-CONTAINING PROTEIN 26"/>
    <property type="match status" value="1"/>
</dbReference>
<dbReference type="InterPro" id="IPR006594">
    <property type="entry name" value="LisH"/>
</dbReference>
<dbReference type="InterPro" id="IPR051350">
    <property type="entry name" value="WD_repeat-ST_regulator"/>
</dbReference>
<dbReference type="InterPro" id="IPR015943">
    <property type="entry name" value="WD40/YVTN_repeat-like_dom_sf"/>
</dbReference>
<name>J3NN26_GAET3</name>
<dbReference type="SMART" id="SM00320">
    <property type="entry name" value="WD40"/>
    <property type="match status" value="7"/>
</dbReference>
<dbReference type="Pfam" id="PF23627">
    <property type="entry name" value="LisH_WDR26"/>
    <property type="match status" value="1"/>
</dbReference>
<dbReference type="OrthoDB" id="972532at2759"/>
<protein>
    <recommendedName>
        <fullName evidence="8">WD repeat-containing protein 26</fullName>
    </recommendedName>
</protein>
<dbReference type="GeneID" id="20343142"/>
<evidence type="ECO:0008006" key="8">
    <source>
        <dbReference type="Google" id="ProtNLM"/>
    </source>
</evidence>
<dbReference type="GO" id="GO:0034657">
    <property type="term" value="C:GID complex"/>
    <property type="evidence" value="ECO:0007669"/>
    <property type="project" value="TreeGrafter"/>
</dbReference>
<evidence type="ECO:0000256" key="1">
    <source>
        <dbReference type="ARBA" id="ARBA00022574"/>
    </source>
</evidence>
<feature type="repeat" description="WD" evidence="3">
    <location>
        <begin position="678"/>
        <end position="711"/>
    </location>
</feature>
<keyword evidence="2" id="KW-0677">Repeat</keyword>
<gene>
    <name evidence="6" type="primary">20343142</name>
    <name evidence="5" type="ORF">GGTG_02684</name>
</gene>
<keyword evidence="1 3" id="KW-0853">WD repeat</keyword>
<dbReference type="InterPro" id="IPR036322">
    <property type="entry name" value="WD40_repeat_dom_sf"/>
</dbReference>
<feature type="compositionally biased region" description="Polar residues" evidence="4">
    <location>
        <begin position="144"/>
        <end position="156"/>
    </location>
</feature>
<reference evidence="5" key="2">
    <citation type="submission" date="2010-07" db="EMBL/GenBank/DDBJ databases">
        <authorList>
            <consortium name="The Broad Institute Genome Sequencing Platform"/>
            <consortium name="Broad Institute Genome Sequencing Center for Infectious Disease"/>
            <person name="Ma L.-J."/>
            <person name="Dead R."/>
            <person name="Young S."/>
            <person name="Zeng Q."/>
            <person name="Koehrsen M."/>
            <person name="Alvarado L."/>
            <person name="Berlin A."/>
            <person name="Chapman S.B."/>
            <person name="Chen Z."/>
            <person name="Freedman E."/>
            <person name="Gellesch M."/>
            <person name="Goldberg J."/>
            <person name="Griggs A."/>
            <person name="Gujja S."/>
            <person name="Heilman E.R."/>
            <person name="Heiman D."/>
            <person name="Hepburn T."/>
            <person name="Howarth C."/>
            <person name="Jen D."/>
            <person name="Larson L."/>
            <person name="Mehta T."/>
            <person name="Neiman D."/>
            <person name="Pearson M."/>
            <person name="Roberts A."/>
            <person name="Saif S."/>
            <person name="Shea T."/>
            <person name="Shenoy N."/>
            <person name="Sisk P."/>
            <person name="Stolte C."/>
            <person name="Sykes S."/>
            <person name="Walk T."/>
            <person name="White J."/>
            <person name="Yandava C."/>
            <person name="Haas B."/>
            <person name="Nusbaum C."/>
            <person name="Birren B."/>
        </authorList>
    </citation>
    <scope>NUCLEOTIDE SEQUENCE</scope>
    <source>
        <strain evidence="5">R3-111a-1</strain>
    </source>
</reference>
<dbReference type="PROSITE" id="PS50082">
    <property type="entry name" value="WD_REPEATS_2"/>
    <property type="match status" value="3"/>
</dbReference>
<reference evidence="7" key="1">
    <citation type="submission" date="2010-07" db="EMBL/GenBank/DDBJ databases">
        <title>The genome sequence of Gaeumannomyces graminis var. tritici strain R3-111a-1.</title>
        <authorList>
            <consortium name="The Broad Institute Genome Sequencing Platform"/>
            <person name="Ma L.-J."/>
            <person name="Dead R."/>
            <person name="Young S."/>
            <person name="Zeng Q."/>
            <person name="Koehrsen M."/>
            <person name="Alvarado L."/>
            <person name="Berlin A."/>
            <person name="Chapman S.B."/>
            <person name="Chen Z."/>
            <person name="Freedman E."/>
            <person name="Gellesch M."/>
            <person name="Goldberg J."/>
            <person name="Griggs A."/>
            <person name="Gujja S."/>
            <person name="Heilman E.R."/>
            <person name="Heiman D."/>
            <person name="Hepburn T."/>
            <person name="Howarth C."/>
            <person name="Jen D."/>
            <person name="Larson L."/>
            <person name="Mehta T."/>
            <person name="Neiman D."/>
            <person name="Pearson M."/>
            <person name="Roberts A."/>
            <person name="Saif S."/>
            <person name="Shea T."/>
            <person name="Shenoy N."/>
            <person name="Sisk P."/>
            <person name="Stolte C."/>
            <person name="Sykes S."/>
            <person name="Walk T."/>
            <person name="White J."/>
            <person name="Yandava C."/>
            <person name="Haas B."/>
            <person name="Nusbaum C."/>
            <person name="Birren B."/>
        </authorList>
    </citation>
    <scope>NUCLEOTIDE SEQUENCE [LARGE SCALE GENOMIC DNA]</scope>
    <source>
        <strain evidence="7">R3-111a-1</strain>
    </source>
</reference>
<dbReference type="HOGENOM" id="CLU_000288_57_25_1"/>
<dbReference type="InterPro" id="IPR019775">
    <property type="entry name" value="WD40_repeat_CS"/>
</dbReference>
<dbReference type="PROSITE" id="PS50896">
    <property type="entry name" value="LISH"/>
    <property type="match status" value="1"/>
</dbReference>
<proteinExistence type="predicted"/>
<evidence type="ECO:0000256" key="3">
    <source>
        <dbReference type="PROSITE-ProRule" id="PRU00221"/>
    </source>
</evidence>
<feature type="compositionally biased region" description="Basic and acidic residues" evidence="4">
    <location>
        <begin position="159"/>
        <end position="172"/>
    </location>
</feature>
<feature type="repeat" description="WD" evidence="3">
    <location>
        <begin position="423"/>
        <end position="464"/>
    </location>
</feature>
<evidence type="ECO:0000313" key="7">
    <source>
        <dbReference type="Proteomes" id="UP000006039"/>
    </source>
</evidence>
<dbReference type="VEuPathDB" id="FungiDB:GGTG_02684"/>
<dbReference type="EMBL" id="GL385396">
    <property type="protein sequence ID" value="EJT77578.1"/>
    <property type="molecule type" value="Genomic_DNA"/>
</dbReference>
<keyword evidence="7" id="KW-1185">Reference proteome</keyword>
<feature type="compositionally biased region" description="Polar residues" evidence="4">
    <location>
        <begin position="16"/>
        <end position="61"/>
    </location>
</feature>
<dbReference type="CDD" id="cd00200">
    <property type="entry name" value="WD40"/>
    <property type="match status" value="1"/>
</dbReference>
<sequence length="737" mass="81295">MNDYPIYPDASDHPATPQTIDPSSSTNFSAPTPSITATSFSTPALTPTDTVNLSQARNPPTESLHPPPEQSQQQHPSALARAGSQVLGRRRRQSSDYEDDDQDSDHRRDSDAASGPSAPIGSVSERRFGKRRRRDSMLADGDGTLNSNGASRNGSKSLARGDGHSNGARKEVVGGGAALSQNGKEVARSPRGGTYFGHDREEVTRILIQALEDMGYHDAAESVGRDSGYSLEGQTVAEFRSAVLRGSWSEAEELLFGAATATSSGGNGQPTHQGNGLVLAPGADRNVMRFWLRQQKFLELLEQRETGRALMVLRNELTPLYQDTSKLHFLSSLLMCQSPEDLKLKAEWDGARGHSREILLTELSHCISPAVMLPEHRLAVLLQQVKDGQILNCLYHTTATSPTLYSDHYCEKSRFPTEVVRELDRTPGEIWQLRFSHDGTQLASSGSDSSVVFWDISTFEVRLKLEGHDTGVGDFAWSPDDTMMVTCGRDDFARIWDTQTGLLIKTLPKFSEPVSSCVWSADGQTMIIGSFDKERPLCQWNLEGECVYTYTRKHRTEDLVMSMDGHWLVAKAPEHKIYIYNMLTREAEYEWEFKVQPTSISISQDSRLLLVTNREGVVQLYDLISRGSPVRRYTGCTSGNYIIRNGFGGANESFVISGSEDGKLAIWHKATGHLVSKLEAHLPRCNAVCWNPADPCMFASGGDDGKIKIWSNSDHRCSMRYVPKLAASSNGASRDPA</sequence>
<reference evidence="6" key="5">
    <citation type="submission" date="2018-04" db="UniProtKB">
        <authorList>
            <consortium name="EnsemblFungi"/>
        </authorList>
    </citation>
    <scope>IDENTIFICATION</scope>
    <source>
        <strain evidence="6">R3-111a-1</strain>
    </source>
</reference>
<evidence type="ECO:0000256" key="4">
    <source>
        <dbReference type="SAM" id="MobiDB-lite"/>
    </source>
</evidence>
<evidence type="ECO:0000256" key="2">
    <source>
        <dbReference type="ARBA" id="ARBA00022737"/>
    </source>
</evidence>
<feature type="region of interest" description="Disordered" evidence="4">
    <location>
        <begin position="1"/>
        <end position="197"/>
    </location>
</feature>
<dbReference type="Pfam" id="PF00400">
    <property type="entry name" value="WD40"/>
    <property type="match status" value="3"/>
</dbReference>
<organism evidence="5">
    <name type="scientific">Gaeumannomyces tritici (strain R3-111a-1)</name>
    <name type="common">Wheat and barley take-all root rot fungus</name>
    <name type="synonym">Gaeumannomyces graminis var. tritici</name>
    <dbReference type="NCBI Taxonomy" id="644352"/>
    <lineage>
        <taxon>Eukaryota</taxon>
        <taxon>Fungi</taxon>
        <taxon>Dikarya</taxon>
        <taxon>Ascomycota</taxon>
        <taxon>Pezizomycotina</taxon>
        <taxon>Sordariomycetes</taxon>
        <taxon>Sordariomycetidae</taxon>
        <taxon>Magnaporthales</taxon>
        <taxon>Magnaporthaceae</taxon>
        <taxon>Gaeumannomyces</taxon>
    </lineage>
</organism>
<dbReference type="PANTHER" id="PTHR22838">
    <property type="entry name" value="WD REPEAT PROTEIN 26-RELATED"/>
    <property type="match status" value="1"/>
</dbReference>
<dbReference type="GO" id="GO:0043161">
    <property type="term" value="P:proteasome-mediated ubiquitin-dependent protein catabolic process"/>
    <property type="evidence" value="ECO:0007669"/>
    <property type="project" value="TreeGrafter"/>
</dbReference>
<dbReference type="eggNOG" id="KOG0293">
    <property type="taxonomic scope" value="Eukaryota"/>
</dbReference>
<dbReference type="InterPro" id="IPR001680">
    <property type="entry name" value="WD40_rpt"/>
</dbReference>
<feature type="repeat" description="WD" evidence="3">
    <location>
        <begin position="465"/>
        <end position="506"/>
    </location>
</feature>
<evidence type="ECO:0000313" key="5">
    <source>
        <dbReference type="EMBL" id="EJT77578.1"/>
    </source>
</evidence>
<dbReference type="EnsemblFungi" id="EJT77578">
    <property type="protein sequence ID" value="EJT77578"/>
    <property type="gene ID" value="GGTG_02684"/>
</dbReference>
<dbReference type="RefSeq" id="XP_009218723.1">
    <property type="nucleotide sequence ID" value="XM_009220459.1"/>
</dbReference>
<dbReference type="SUPFAM" id="SSF50978">
    <property type="entry name" value="WD40 repeat-like"/>
    <property type="match status" value="1"/>
</dbReference>
<evidence type="ECO:0000313" key="6">
    <source>
        <dbReference type="EnsemblFungi" id="EJT77578"/>
    </source>
</evidence>
<dbReference type="AlphaFoldDB" id="J3NN26"/>